<dbReference type="GO" id="GO:0008381">
    <property type="term" value="F:mechanosensitive monoatomic ion channel activity"/>
    <property type="evidence" value="ECO:0007669"/>
    <property type="project" value="UniProtKB-ARBA"/>
</dbReference>
<reference evidence="8 9" key="1">
    <citation type="submission" date="2017-08" db="EMBL/GenBank/DDBJ databases">
        <title>The whole genome shortgun sequences of strain Leeuwenhoekiella nanhaiensis G18 from the South China Sea.</title>
        <authorList>
            <person name="Liu Q."/>
        </authorList>
    </citation>
    <scope>NUCLEOTIDE SEQUENCE [LARGE SCALE GENOMIC DNA]</scope>
    <source>
        <strain evidence="8 9">G18</strain>
    </source>
</reference>
<dbReference type="Gene3D" id="1.10.287.1260">
    <property type="match status" value="1"/>
</dbReference>
<evidence type="ECO:0000313" key="9">
    <source>
        <dbReference type="Proteomes" id="UP000229433"/>
    </source>
</evidence>
<dbReference type="AlphaFoldDB" id="A0A2G1VQ87"/>
<evidence type="ECO:0000256" key="5">
    <source>
        <dbReference type="SAM" id="MobiDB-lite"/>
    </source>
</evidence>
<keyword evidence="2 6" id="KW-0812">Transmembrane</keyword>
<protein>
    <recommendedName>
        <fullName evidence="7">Mechanosensitive ion channel MscS domain-containing protein</fullName>
    </recommendedName>
</protein>
<dbReference type="Pfam" id="PF00924">
    <property type="entry name" value="MS_channel_2nd"/>
    <property type="match status" value="1"/>
</dbReference>
<accession>A0A2G1VQ87</accession>
<dbReference type="EMBL" id="NQXA01000010">
    <property type="protein sequence ID" value="PHQ28931.1"/>
    <property type="molecule type" value="Genomic_DNA"/>
</dbReference>
<evidence type="ECO:0000256" key="1">
    <source>
        <dbReference type="ARBA" id="ARBA00004370"/>
    </source>
</evidence>
<evidence type="ECO:0000256" key="4">
    <source>
        <dbReference type="ARBA" id="ARBA00023136"/>
    </source>
</evidence>
<dbReference type="InterPro" id="IPR006685">
    <property type="entry name" value="MscS_channel_2nd"/>
</dbReference>
<comment type="subcellular location">
    <subcellularLocation>
        <location evidence="1">Membrane</location>
    </subcellularLocation>
</comment>
<proteinExistence type="predicted"/>
<keyword evidence="3 6" id="KW-1133">Transmembrane helix</keyword>
<dbReference type="RefSeq" id="WP_099646546.1">
    <property type="nucleotide sequence ID" value="NZ_KZ319292.1"/>
</dbReference>
<feature type="transmembrane region" description="Helical" evidence="6">
    <location>
        <begin position="158"/>
        <end position="177"/>
    </location>
</feature>
<feature type="domain" description="Mechanosensitive ion channel MscS" evidence="7">
    <location>
        <begin position="183"/>
        <end position="246"/>
    </location>
</feature>
<dbReference type="SUPFAM" id="SSF50182">
    <property type="entry name" value="Sm-like ribonucleoproteins"/>
    <property type="match status" value="1"/>
</dbReference>
<evidence type="ECO:0000256" key="6">
    <source>
        <dbReference type="SAM" id="Phobius"/>
    </source>
</evidence>
<dbReference type="OrthoDB" id="9792218at2"/>
<feature type="transmembrane region" description="Helical" evidence="6">
    <location>
        <begin position="131"/>
        <end position="152"/>
    </location>
</feature>
<dbReference type="Gene3D" id="2.30.30.60">
    <property type="match status" value="1"/>
</dbReference>
<feature type="transmembrane region" description="Helical" evidence="6">
    <location>
        <begin position="50"/>
        <end position="66"/>
    </location>
</feature>
<comment type="caution">
    <text evidence="8">The sequence shown here is derived from an EMBL/GenBank/DDBJ whole genome shotgun (WGS) entry which is preliminary data.</text>
</comment>
<feature type="region of interest" description="Disordered" evidence="5">
    <location>
        <begin position="345"/>
        <end position="369"/>
    </location>
</feature>
<dbReference type="PANTHER" id="PTHR30566">
    <property type="entry name" value="YNAI-RELATED MECHANOSENSITIVE ION CHANNEL"/>
    <property type="match status" value="1"/>
</dbReference>
<dbReference type="GO" id="GO:0016020">
    <property type="term" value="C:membrane"/>
    <property type="evidence" value="ECO:0007669"/>
    <property type="project" value="UniProtKB-SubCell"/>
</dbReference>
<evidence type="ECO:0000256" key="2">
    <source>
        <dbReference type="ARBA" id="ARBA00022692"/>
    </source>
</evidence>
<evidence type="ECO:0000313" key="8">
    <source>
        <dbReference type="EMBL" id="PHQ28931.1"/>
    </source>
</evidence>
<name>A0A2G1VQ87_9FLAO</name>
<organism evidence="8 9">
    <name type="scientific">Leeuwenhoekiella nanhaiensis</name>
    <dbReference type="NCBI Taxonomy" id="1655491"/>
    <lineage>
        <taxon>Bacteria</taxon>
        <taxon>Pseudomonadati</taxon>
        <taxon>Bacteroidota</taxon>
        <taxon>Flavobacteriia</taxon>
        <taxon>Flavobacteriales</taxon>
        <taxon>Flavobacteriaceae</taxon>
        <taxon>Leeuwenhoekiella</taxon>
    </lineage>
</organism>
<evidence type="ECO:0000259" key="7">
    <source>
        <dbReference type="Pfam" id="PF00924"/>
    </source>
</evidence>
<gene>
    <name evidence="8" type="ORF">CJ305_12105</name>
</gene>
<sequence>MINTIDSQTSVFLLITLACGLVAFTVLFFVLRKLGKSPKTMLPLNFAGKIRIPLALFMLALILRIIKTNDEVLSIIDERVLSHSSTLLFILSITWALIVIIKAFKRHILTKYDMSATDNIHARKVYTQFNVLERVLIFLIILFAVSIALMSFDSIRSIGVSMLTSAGIAGIIIGFAAQKALGTLMAGIQIAFTQPIRIDDVVVVEGEWGRIEEIYLTYVVVKIWDKRRLVLPTTYFIEKPFQNWTRNSSDILGTVFIYTDYKVPFDALRAELTRILENTDLWDGEVNVLQVTDANNEMVESRALMSAKDSPTAWDLRVLVREKLVVFIQENYPDSLPRTRVEIQAEPGSKTPSQQKNDPGKSDLLRKEN</sequence>
<dbReference type="InterPro" id="IPR010920">
    <property type="entry name" value="LSM_dom_sf"/>
</dbReference>
<feature type="compositionally biased region" description="Basic and acidic residues" evidence="5">
    <location>
        <begin position="358"/>
        <end position="369"/>
    </location>
</feature>
<evidence type="ECO:0000256" key="3">
    <source>
        <dbReference type="ARBA" id="ARBA00022989"/>
    </source>
</evidence>
<feature type="transmembrane region" description="Helical" evidence="6">
    <location>
        <begin position="86"/>
        <end position="104"/>
    </location>
</feature>
<dbReference type="InterPro" id="IPR023408">
    <property type="entry name" value="MscS_beta-dom_sf"/>
</dbReference>
<keyword evidence="4 6" id="KW-0472">Membrane</keyword>
<feature type="transmembrane region" description="Helical" evidence="6">
    <location>
        <begin position="12"/>
        <end position="30"/>
    </location>
</feature>
<dbReference type="PANTHER" id="PTHR30566:SF25">
    <property type="entry name" value="INNER MEMBRANE PROTEIN"/>
    <property type="match status" value="1"/>
</dbReference>
<dbReference type="Proteomes" id="UP000229433">
    <property type="component" value="Unassembled WGS sequence"/>
</dbReference>
<keyword evidence="9" id="KW-1185">Reference proteome</keyword>